<evidence type="ECO:0000259" key="10">
    <source>
        <dbReference type="PROSITE" id="PS51371"/>
    </source>
</evidence>
<dbReference type="GO" id="GO:0050660">
    <property type="term" value="F:flavin adenine dinucleotide binding"/>
    <property type="evidence" value="ECO:0007669"/>
    <property type="project" value="InterPro"/>
</dbReference>
<keyword evidence="4 8" id="KW-1133">Transmembrane helix</keyword>
<evidence type="ECO:0000256" key="4">
    <source>
        <dbReference type="ARBA" id="ARBA00022989"/>
    </source>
</evidence>
<dbReference type="Pfam" id="PF01595">
    <property type="entry name" value="CNNM"/>
    <property type="match status" value="1"/>
</dbReference>
<evidence type="ECO:0000259" key="11">
    <source>
        <dbReference type="PROSITE" id="PS51846"/>
    </source>
</evidence>
<dbReference type="PANTHER" id="PTHR22777:SF17">
    <property type="entry name" value="UPF0053 PROTEIN SLL0260"/>
    <property type="match status" value="1"/>
</dbReference>
<keyword evidence="13" id="KW-1185">Reference proteome</keyword>
<dbReference type="GO" id="GO:0005886">
    <property type="term" value="C:plasma membrane"/>
    <property type="evidence" value="ECO:0007669"/>
    <property type="project" value="TreeGrafter"/>
</dbReference>
<dbReference type="Gene3D" id="3.10.580.10">
    <property type="entry name" value="CBS-domain"/>
    <property type="match status" value="1"/>
</dbReference>
<dbReference type="InterPro" id="IPR005170">
    <property type="entry name" value="Transptr-assoc_dom"/>
</dbReference>
<dbReference type="Pfam" id="PF00571">
    <property type="entry name" value="CBS"/>
    <property type="match status" value="2"/>
</dbReference>
<gene>
    <name evidence="12" type="ORF">DES35_1087</name>
</gene>
<dbReference type="SMART" id="SM01091">
    <property type="entry name" value="CorC_HlyC"/>
    <property type="match status" value="1"/>
</dbReference>
<evidence type="ECO:0000256" key="6">
    <source>
        <dbReference type="ARBA" id="ARBA00023136"/>
    </source>
</evidence>
<dbReference type="InterPro" id="IPR044751">
    <property type="entry name" value="Ion_transp-like_CBS"/>
</dbReference>
<evidence type="ECO:0000313" key="13">
    <source>
        <dbReference type="Proteomes" id="UP000253517"/>
    </source>
</evidence>
<dbReference type="Proteomes" id="UP000253517">
    <property type="component" value="Unassembled WGS sequence"/>
</dbReference>
<evidence type="ECO:0000313" key="12">
    <source>
        <dbReference type="EMBL" id="RCX01102.1"/>
    </source>
</evidence>
<keyword evidence="3" id="KW-0677">Repeat</keyword>
<dbReference type="PROSITE" id="PS51371">
    <property type="entry name" value="CBS"/>
    <property type="match status" value="1"/>
</dbReference>
<dbReference type="EMBL" id="QPJS01000008">
    <property type="protein sequence ID" value="RCX01102.1"/>
    <property type="molecule type" value="Genomic_DNA"/>
</dbReference>
<evidence type="ECO:0000256" key="5">
    <source>
        <dbReference type="ARBA" id="ARBA00023122"/>
    </source>
</evidence>
<dbReference type="RefSeq" id="WP_114366563.1">
    <property type="nucleotide sequence ID" value="NZ_BHZF01000002.1"/>
</dbReference>
<evidence type="ECO:0000256" key="1">
    <source>
        <dbReference type="ARBA" id="ARBA00004141"/>
    </source>
</evidence>
<reference evidence="12 13" key="1">
    <citation type="submission" date="2018-07" db="EMBL/GenBank/DDBJ databases">
        <title>Genomic Encyclopedia of Type Strains, Phase IV (KMG-IV): sequencing the most valuable type-strain genomes for metagenomic binning, comparative biology and taxonomic classification.</title>
        <authorList>
            <person name="Goeker M."/>
        </authorList>
    </citation>
    <scope>NUCLEOTIDE SEQUENCE [LARGE SCALE GENOMIC DNA]</scope>
    <source>
        <strain evidence="12 13">DSM 21410</strain>
    </source>
</reference>
<organism evidence="12 13">
    <name type="scientific">Schleiferia thermophila</name>
    <dbReference type="NCBI Taxonomy" id="884107"/>
    <lineage>
        <taxon>Bacteria</taxon>
        <taxon>Pseudomonadati</taxon>
        <taxon>Bacteroidota</taxon>
        <taxon>Flavobacteriia</taxon>
        <taxon>Flavobacteriales</taxon>
        <taxon>Schleiferiaceae</taxon>
        <taxon>Schleiferia</taxon>
    </lineage>
</organism>
<protein>
    <submittedName>
        <fullName evidence="12">CBS domain containing-hemolysin-like protein</fullName>
    </submittedName>
</protein>
<evidence type="ECO:0000256" key="3">
    <source>
        <dbReference type="ARBA" id="ARBA00022737"/>
    </source>
</evidence>
<feature type="transmembrane region" description="Helical" evidence="9">
    <location>
        <begin position="6"/>
        <end position="32"/>
    </location>
</feature>
<keyword evidence="6 8" id="KW-0472">Membrane</keyword>
<evidence type="ECO:0000256" key="2">
    <source>
        <dbReference type="ARBA" id="ARBA00022692"/>
    </source>
</evidence>
<feature type="domain" description="CNNM transmembrane" evidence="11">
    <location>
        <begin position="1"/>
        <end position="195"/>
    </location>
</feature>
<feature type="transmembrane region" description="Helical" evidence="9">
    <location>
        <begin position="90"/>
        <end position="111"/>
    </location>
</feature>
<dbReference type="InterPro" id="IPR000644">
    <property type="entry name" value="CBS_dom"/>
</dbReference>
<feature type="domain" description="CBS" evidence="10">
    <location>
        <begin position="273"/>
        <end position="330"/>
    </location>
</feature>
<feature type="transmembrane region" description="Helical" evidence="9">
    <location>
        <begin position="53"/>
        <end position="75"/>
    </location>
</feature>
<proteinExistence type="predicted"/>
<dbReference type="AlphaFoldDB" id="A0A368ZVR3"/>
<feature type="transmembrane region" description="Helical" evidence="9">
    <location>
        <begin position="123"/>
        <end position="146"/>
    </location>
</feature>
<dbReference type="PROSITE" id="PS51846">
    <property type="entry name" value="CNNM"/>
    <property type="match status" value="1"/>
</dbReference>
<dbReference type="SUPFAM" id="SSF54631">
    <property type="entry name" value="CBS-domain pair"/>
    <property type="match status" value="1"/>
</dbReference>
<dbReference type="PANTHER" id="PTHR22777">
    <property type="entry name" value="HEMOLYSIN-RELATED"/>
    <property type="match status" value="1"/>
</dbReference>
<dbReference type="CDD" id="cd04590">
    <property type="entry name" value="CBS_pair_CorC_HlyC_assoc"/>
    <property type="match status" value="1"/>
</dbReference>
<name>A0A368ZVR3_9FLAO</name>
<keyword evidence="5 7" id="KW-0129">CBS domain</keyword>
<dbReference type="InterPro" id="IPR046342">
    <property type="entry name" value="CBS_dom_sf"/>
</dbReference>
<keyword evidence="2 8" id="KW-0812">Transmembrane</keyword>
<comment type="caution">
    <text evidence="12">The sequence shown here is derived from an EMBL/GenBank/DDBJ whole genome shotgun (WGS) entry which is preliminary data.</text>
</comment>
<dbReference type="InterPro" id="IPR036318">
    <property type="entry name" value="FAD-bd_PCMH-like_sf"/>
</dbReference>
<dbReference type="Pfam" id="PF03471">
    <property type="entry name" value="CorC_HlyC"/>
    <property type="match status" value="1"/>
</dbReference>
<comment type="subcellular location">
    <subcellularLocation>
        <location evidence="1">Membrane</location>
        <topology evidence="1">Multi-pass membrane protein</topology>
    </subcellularLocation>
</comment>
<dbReference type="InterPro" id="IPR002550">
    <property type="entry name" value="CNNM"/>
</dbReference>
<sequence length="422" mass="48589">MSPALYVSLSLLLSALFSGLEIAFITADRFFVEVEQKKGSFAFKIISFLNKNQAMLLAALLIGNNLCLVLYGLFIPDFLNPFLPGVANEYALLAVQSVISTIIILIFAEYLPKSIFQSMPHAMLGRFAVFAWLSYVFLWPFTWLLVRFSNGILRVIFRKKASGRQEQLVFTRHDLTQFFKDKYQNSSLDARGEHEIEIFKNALEMETRRLREFIVPRTEIVALPVTARIEDLKKLFEESNLSKILIYRENIDNLLGYVHVYDLINSPLDITSILRPLRYVPESMTASEVLRLMTRENRSILAVYDEFGTTSGIVTIEDVVEELFGEIEDEHDTEPDNNQEIKEDGNDLIVSGRVEINKLNELYQLKLPEDENYSTVSGLIFHHIERIPENNEEIEIHGTKCRIECVEHTRIQKVRLLNVLSE</sequence>
<evidence type="ECO:0000256" key="7">
    <source>
        <dbReference type="PROSITE-ProRule" id="PRU00703"/>
    </source>
</evidence>
<evidence type="ECO:0000256" key="9">
    <source>
        <dbReference type="SAM" id="Phobius"/>
    </source>
</evidence>
<dbReference type="SUPFAM" id="SSF56176">
    <property type="entry name" value="FAD-binding/transporter-associated domain-like"/>
    <property type="match status" value="1"/>
</dbReference>
<dbReference type="Gene3D" id="3.30.465.10">
    <property type="match status" value="1"/>
</dbReference>
<accession>A0A368ZVR3</accession>
<dbReference type="InterPro" id="IPR016169">
    <property type="entry name" value="FAD-bd_PCMH_sub2"/>
</dbReference>
<evidence type="ECO:0000256" key="8">
    <source>
        <dbReference type="PROSITE-ProRule" id="PRU01193"/>
    </source>
</evidence>